<dbReference type="SUPFAM" id="SSF158544">
    <property type="entry name" value="GspK insert domain-like"/>
    <property type="match status" value="1"/>
</dbReference>
<keyword evidence="4" id="KW-1003">Cell membrane</keyword>
<keyword evidence="3" id="KW-0813">Transport</keyword>
<dbReference type="InterPro" id="IPR005628">
    <property type="entry name" value="GspK"/>
</dbReference>
<feature type="region of interest" description="Disordered" evidence="10">
    <location>
        <begin position="313"/>
        <end position="383"/>
    </location>
</feature>
<evidence type="ECO:0000256" key="7">
    <source>
        <dbReference type="ARBA" id="ARBA00022927"/>
    </source>
</evidence>
<dbReference type="HOGENOM" id="CLU_477083_0_0_0"/>
<dbReference type="KEGG" id="pbs:Plabr_3188"/>
<dbReference type="GO" id="GO:0009306">
    <property type="term" value="P:protein secretion"/>
    <property type="evidence" value="ECO:0007669"/>
    <property type="project" value="InterPro"/>
</dbReference>
<keyword evidence="14" id="KW-1185">Reference proteome</keyword>
<dbReference type="eggNOG" id="COG3156">
    <property type="taxonomic scope" value="Bacteria"/>
</dbReference>
<comment type="subcellular location">
    <subcellularLocation>
        <location evidence="1">Cell inner membrane</location>
    </subcellularLocation>
</comment>
<dbReference type="EMBL" id="CP002546">
    <property type="protein sequence ID" value="ADY60785.1"/>
    <property type="molecule type" value="Genomic_DNA"/>
</dbReference>
<dbReference type="PANTHER" id="PTHR38831">
    <property type="entry name" value="TYPE II SECRETION SYSTEM PROTEIN K"/>
    <property type="match status" value="1"/>
</dbReference>
<dbReference type="PANTHER" id="PTHR38831:SF2">
    <property type="entry name" value="TYPE II SECRETION SYSTEM PROTEIN K"/>
    <property type="match status" value="1"/>
</dbReference>
<evidence type="ECO:0000256" key="9">
    <source>
        <dbReference type="ARBA" id="ARBA00023136"/>
    </source>
</evidence>
<evidence type="ECO:0000313" key="13">
    <source>
        <dbReference type="EMBL" id="ADY60785.1"/>
    </source>
</evidence>
<accession>F0SJH3</accession>
<keyword evidence="9 11" id="KW-0472">Membrane</keyword>
<keyword evidence="8 11" id="KW-1133">Transmembrane helix</keyword>
<protein>
    <submittedName>
        <fullName evidence="13">Type II secretory pathway component PulK-like protein</fullName>
    </submittedName>
</protein>
<evidence type="ECO:0000313" key="14">
    <source>
        <dbReference type="Proteomes" id="UP000006860"/>
    </source>
</evidence>
<proteinExistence type="inferred from homology"/>
<dbReference type="SUPFAM" id="SSF47781">
    <property type="entry name" value="RuvA domain 2-like"/>
    <property type="match status" value="1"/>
</dbReference>
<evidence type="ECO:0000256" key="10">
    <source>
        <dbReference type="SAM" id="MobiDB-lite"/>
    </source>
</evidence>
<dbReference type="InterPro" id="IPR038072">
    <property type="entry name" value="GspK_central_sf"/>
</dbReference>
<organism evidence="13 14">
    <name type="scientific">Rubinisphaera brasiliensis (strain ATCC 49424 / DSM 5305 / JCM 21570 / IAM 15109 / NBRC 103401 / IFAM 1448)</name>
    <name type="common">Planctomyces brasiliensis</name>
    <dbReference type="NCBI Taxonomy" id="756272"/>
    <lineage>
        <taxon>Bacteria</taxon>
        <taxon>Pseudomonadati</taxon>
        <taxon>Planctomycetota</taxon>
        <taxon>Planctomycetia</taxon>
        <taxon>Planctomycetales</taxon>
        <taxon>Planctomycetaceae</taxon>
        <taxon>Rubinisphaera</taxon>
    </lineage>
</organism>
<feature type="compositionally biased region" description="Gly residues" evidence="10">
    <location>
        <begin position="346"/>
        <end position="366"/>
    </location>
</feature>
<dbReference type="Pfam" id="PF21687">
    <property type="entry name" value="T2SSK_1st"/>
    <property type="match status" value="1"/>
</dbReference>
<evidence type="ECO:0000256" key="8">
    <source>
        <dbReference type="ARBA" id="ARBA00022989"/>
    </source>
</evidence>
<keyword evidence="7" id="KW-0653">Protein transport</keyword>
<comment type="similarity">
    <text evidence="2">Belongs to the GSP K family.</text>
</comment>
<evidence type="ECO:0000259" key="12">
    <source>
        <dbReference type="Pfam" id="PF21687"/>
    </source>
</evidence>
<evidence type="ECO:0000256" key="2">
    <source>
        <dbReference type="ARBA" id="ARBA00007246"/>
    </source>
</evidence>
<feature type="transmembrane region" description="Helical" evidence="11">
    <location>
        <begin position="21"/>
        <end position="44"/>
    </location>
</feature>
<evidence type="ECO:0000256" key="11">
    <source>
        <dbReference type="SAM" id="Phobius"/>
    </source>
</evidence>
<sequence length="573" mass="60568">MGPTGMTLMSTNRNHTETHTARHGMVLIVVLVVISMLTLAAYTFTESMLLEAEATAVSAQTARARRAAESGLEYAAAYLQAAAEGELVDFYDSPDLFRAIPVSSTDTLTAQFSLIATAEWDETASAVRYGLFNESNKLNLNTLIDEELSDTELQDRLLVLPGMTIDIADGILDWLDEDDEPREYGAEYDYYVSLEEPILPRNGAVLSLDELLHVPGVTRELLYGWDTNANGILDPSEQGTSDTSLIGDLAGMQMGWSRYLTIYSGESNLDPYSMPKIDVNQESLTDLYDALVEVLGAEAAEYIVAYRIAGESSGNGGGSSGGGRGGDGSNPIVIDISGGRDSDAGDSGGGNSGSGGGGGGSGGSSGSGEDTGEDSSRGGLDLSNGGSVTIVSLYQLLGAEVEISQNGSERTIPSPWPNSPEIVAEEWPLILQTLSTSADPSISGRININTASREVLLSVPGLEETTVDSILAVRSPSGSSGQAIFDTSGWLLAENLVELSEMRELDRYLTGGGDVYRVQSVGFFDAGGVSVRLDAVLDATELPPRLLFQRDLTHLGRGYSPEIIQLPDSSLAP</sequence>
<keyword evidence="5" id="KW-0997">Cell inner membrane</keyword>
<feature type="domain" description="T2SS protein K first SAM-like" evidence="12">
    <location>
        <begin position="137"/>
        <end position="221"/>
    </location>
</feature>
<keyword evidence="6 11" id="KW-0812">Transmembrane</keyword>
<name>F0SJH3_RUBBR</name>
<feature type="compositionally biased region" description="Gly residues" evidence="10">
    <location>
        <begin position="313"/>
        <end position="328"/>
    </location>
</feature>
<evidence type="ECO:0000256" key="6">
    <source>
        <dbReference type="ARBA" id="ARBA00022692"/>
    </source>
</evidence>
<evidence type="ECO:0000256" key="1">
    <source>
        <dbReference type="ARBA" id="ARBA00004533"/>
    </source>
</evidence>
<dbReference type="Proteomes" id="UP000006860">
    <property type="component" value="Chromosome"/>
</dbReference>
<dbReference type="InterPro" id="IPR049031">
    <property type="entry name" value="T2SSK_SAM-like_1st"/>
</dbReference>
<dbReference type="STRING" id="756272.Plabr_3188"/>
<gene>
    <name evidence="13" type="ordered locus">Plabr_3188</name>
</gene>
<dbReference type="OrthoDB" id="260436at2"/>
<dbReference type="Gene3D" id="1.10.40.60">
    <property type="entry name" value="EpsJ-like"/>
    <property type="match status" value="1"/>
</dbReference>
<dbReference type="GO" id="GO:0005886">
    <property type="term" value="C:plasma membrane"/>
    <property type="evidence" value="ECO:0007669"/>
    <property type="project" value="UniProtKB-SubCell"/>
</dbReference>
<reference evidence="14" key="1">
    <citation type="submission" date="2011-02" db="EMBL/GenBank/DDBJ databases">
        <title>The complete genome of Planctomyces brasiliensis DSM 5305.</title>
        <authorList>
            <person name="Lucas S."/>
            <person name="Copeland A."/>
            <person name="Lapidus A."/>
            <person name="Bruce D."/>
            <person name="Goodwin L."/>
            <person name="Pitluck S."/>
            <person name="Kyrpides N."/>
            <person name="Mavromatis K."/>
            <person name="Pagani I."/>
            <person name="Ivanova N."/>
            <person name="Ovchinnikova G."/>
            <person name="Lu M."/>
            <person name="Detter J.C."/>
            <person name="Han C."/>
            <person name="Land M."/>
            <person name="Hauser L."/>
            <person name="Markowitz V."/>
            <person name="Cheng J.-F."/>
            <person name="Hugenholtz P."/>
            <person name="Woyke T."/>
            <person name="Wu D."/>
            <person name="Tindall B."/>
            <person name="Pomrenke H.G."/>
            <person name="Brambilla E."/>
            <person name="Klenk H.-P."/>
            <person name="Eisen J.A."/>
        </authorList>
    </citation>
    <scope>NUCLEOTIDE SEQUENCE [LARGE SCALE GENOMIC DNA]</scope>
    <source>
        <strain evidence="14">ATCC 49424 / DSM 5305 / JCM 21570 / NBRC 103401 / IFAM 1448</strain>
    </source>
</reference>
<evidence type="ECO:0000256" key="3">
    <source>
        <dbReference type="ARBA" id="ARBA00022448"/>
    </source>
</evidence>
<evidence type="ECO:0000256" key="4">
    <source>
        <dbReference type="ARBA" id="ARBA00022475"/>
    </source>
</evidence>
<dbReference type="InterPro" id="IPR010994">
    <property type="entry name" value="RuvA_2-like"/>
</dbReference>
<dbReference type="AlphaFoldDB" id="F0SJH3"/>
<evidence type="ECO:0000256" key="5">
    <source>
        <dbReference type="ARBA" id="ARBA00022519"/>
    </source>
</evidence>